<evidence type="ECO:0000256" key="2">
    <source>
        <dbReference type="SAM" id="Phobius"/>
    </source>
</evidence>
<feature type="coiled-coil region" evidence="1">
    <location>
        <begin position="143"/>
        <end position="218"/>
    </location>
</feature>
<gene>
    <name evidence="3" type="ORF">D1164_09295</name>
</gene>
<proteinExistence type="predicted"/>
<evidence type="ECO:0000256" key="1">
    <source>
        <dbReference type="SAM" id="Coils"/>
    </source>
</evidence>
<dbReference type="EMBL" id="QWET01000006">
    <property type="protein sequence ID" value="RIH65316.1"/>
    <property type="molecule type" value="Genomic_DNA"/>
</dbReference>
<sequence length="218" mass="24198">MKPLNKKERNKAFYKVVGLFLISFIIAILLGFTTMNAGRLSERQSKGELNKLKNHLKFQEEVFAPNVGETNVLLSKIPTSKETGENLEVLNQDIAALLSQTKSQIAEEESWETKMYQDVIQSLSNLQLALNNQIELREEMGDANSAGQKLQECIAERDRLQTQVNLLQAASSGGGGGGGGGANVAQLEKNLKEVNKELLKCNLENKALKQEIEKIRNR</sequence>
<protein>
    <submittedName>
        <fullName evidence="3">Uncharacterized protein</fullName>
    </submittedName>
</protein>
<dbReference type="AlphaFoldDB" id="A0A399D1I4"/>
<keyword evidence="1" id="KW-0175">Coiled coil</keyword>
<organism evidence="3 4">
    <name type="scientific">Mariniphaga sediminis</name>
    <dbReference type="NCBI Taxonomy" id="1628158"/>
    <lineage>
        <taxon>Bacteria</taxon>
        <taxon>Pseudomonadati</taxon>
        <taxon>Bacteroidota</taxon>
        <taxon>Bacteroidia</taxon>
        <taxon>Marinilabiliales</taxon>
        <taxon>Prolixibacteraceae</taxon>
        <taxon>Mariniphaga</taxon>
    </lineage>
</organism>
<comment type="caution">
    <text evidence="3">The sequence shown here is derived from an EMBL/GenBank/DDBJ whole genome shotgun (WGS) entry which is preliminary data.</text>
</comment>
<keyword evidence="2" id="KW-1133">Transmembrane helix</keyword>
<keyword evidence="4" id="KW-1185">Reference proteome</keyword>
<dbReference type="Pfam" id="PF17561">
    <property type="entry name" value="TssO"/>
    <property type="match status" value="1"/>
</dbReference>
<dbReference type="RefSeq" id="WP_119349697.1">
    <property type="nucleotide sequence ID" value="NZ_QWET01000006.1"/>
</dbReference>
<evidence type="ECO:0000313" key="3">
    <source>
        <dbReference type="EMBL" id="RIH65316.1"/>
    </source>
</evidence>
<keyword evidence="2" id="KW-0812">Transmembrane</keyword>
<reference evidence="3 4" key="1">
    <citation type="journal article" date="2015" name="Int. J. Syst. Evol. Microbiol.">
        <title>Mariniphaga sediminis sp. nov., isolated from coastal sediment.</title>
        <authorList>
            <person name="Wang F.Q."/>
            <person name="Shen Q.Y."/>
            <person name="Chen G.J."/>
            <person name="Du Z.J."/>
        </authorList>
    </citation>
    <scope>NUCLEOTIDE SEQUENCE [LARGE SCALE GENOMIC DNA]</scope>
    <source>
        <strain evidence="3 4">SY21</strain>
    </source>
</reference>
<dbReference type="InterPro" id="IPR039449">
    <property type="entry name" value="TssO"/>
</dbReference>
<feature type="transmembrane region" description="Helical" evidence="2">
    <location>
        <begin position="12"/>
        <end position="32"/>
    </location>
</feature>
<keyword evidence="2" id="KW-0472">Membrane</keyword>
<dbReference type="Proteomes" id="UP000266441">
    <property type="component" value="Unassembled WGS sequence"/>
</dbReference>
<accession>A0A399D1I4</accession>
<name>A0A399D1I4_9BACT</name>
<evidence type="ECO:0000313" key="4">
    <source>
        <dbReference type="Proteomes" id="UP000266441"/>
    </source>
</evidence>